<dbReference type="SUPFAM" id="SSF56059">
    <property type="entry name" value="Glutathione synthetase ATP-binding domain-like"/>
    <property type="match status" value="1"/>
</dbReference>
<evidence type="ECO:0000313" key="6">
    <source>
        <dbReference type="EMBL" id="MDI5974481.1"/>
    </source>
</evidence>
<dbReference type="GO" id="GO:0016874">
    <property type="term" value="F:ligase activity"/>
    <property type="evidence" value="ECO:0007669"/>
    <property type="project" value="UniProtKB-KW"/>
</dbReference>
<evidence type="ECO:0000256" key="1">
    <source>
        <dbReference type="ARBA" id="ARBA00022598"/>
    </source>
</evidence>
<evidence type="ECO:0000259" key="5">
    <source>
        <dbReference type="PROSITE" id="PS50975"/>
    </source>
</evidence>
<accession>A0AA90H9S8</accession>
<feature type="domain" description="ATP-grasp" evidence="5">
    <location>
        <begin position="96"/>
        <end position="315"/>
    </location>
</feature>
<dbReference type="Pfam" id="PF13535">
    <property type="entry name" value="ATP-grasp_4"/>
    <property type="match status" value="1"/>
</dbReference>
<keyword evidence="2 4" id="KW-0547">Nucleotide-binding</keyword>
<dbReference type="GO" id="GO:0005524">
    <property type="term" value="F:ATP binding"/>
    <property type="evidence" value="ECO:0007669"/>
    <property type="project" value="UniProtKB-UniRule"/>
</dbReference>
<dbReference type="PROSITE" id="PS50975">
    <property type="entry name" value="ATP_GRASP"/>
    <property type="match status" value="1"/>
</dbReference>
<keyword evidence="3 4" id="KW-0067">ATP-binding</keyword>
<reference evidence="6" key="1">
    <citation type="submission" date="2023-05" db="EMBL/GenBank/DDBJ databases">
        <title>Streptantibioticus silvisoli sp. nov., acidotolerant actinomycetes 1 from pine litter.</title>
        <authorList>
            <person name="Swiecimska M."/>
            <person name="Golinska P."/>
            <person name="Sangal V."/>
            <person name="Wachnowicz B."/>
            <person name="Goodfellow M."/>
        </authorList>
    </citation>
    <scope>NUCLEOTIDE SEQUENCE</scope>
    <source>
        <strain evidence="6">SL13</strain>
    </source>
</reference>
<name>A0AA90H9S8_9ACTN</name>
<gene>
    <name evidence="6" type="ORF">POF50_034915</name>
</gene>
<organism evidence="6">
    <name type="scientific">Streptantibioticus silvisoli</name>
    <dbReference type="NCBI Taxonomy" id="2705255"/>
    <lineage>
        <taxon>Bacteria</taxon>
        <taxon>Bacillati</taxon>
        <taxon>Actinomycetota</taxon>
        <taxon>Actinomycetes</taxon>
        <taxon>Kitasatosporales</taxon>
        <taxon>Streptomycetaceae</taxon>
        <taxon>Streptantibioticus</taxon>
    </lineage>
</organism>
<protein>
    <submittedName>
        <fullName evidence="6">ATP-grasp domain-containing protein</fullName>
    </submittedName>
</protein>
<dbReference type="RefSeq" id="WP_271314706.1">
    <property type="nucleotide sequence ID" value="NZ_JABXJJ020000082.1"/>
</dbReference>
<dbReference type="EMBL" id="JABXJJ020000082">
    <property type="protein sequence ID" value="MDI5974481.1"/>
    <property type="molecule type" value="Genomic_DNA"/>
</dbReference>
<dbReference type="InterPro" id="IPR011761">
    <property type="entry name" value="ATP-grasp"/>
</dbReference>
<dbReference type="GO" id="GO:0046872">
    <property type="term" value="F:metal ion binding"/>
    <property type="evidence" value="ECO:0007669"/>
    <property type="project" value="InterPro"/>
</dbReference>
<dbReference type="AlphaFoldDB" id="A0AA90H9S8"/>
<evidence type="ECO:0000256" key="2">
    <source>
        <dbReference type="ARBA" id="ARBA00022741"/>
    </source>
</evidence>
<comment type="caution">
    <text evidence="6">The sequence shown here is derived from an EMBL/GenBank/DDBJ whole genome shotgun (WGS) entry which is preliminary data.</text>
</comment>
<dbReference type="PANTHER" id="PTHR43585:SF2">
    <property type="entry name" value="ATP-GRASP ENZYME FSQD"/>
    <property type="match status" value="1"/>
</dbReference>
<proteinExistence type="predicted"/>
<dbReference type="Gene3D" id="3.30.470.20">
    <property type="entry name" value="ATP-grasp fold, B domain"/>
    <property type="match status" value="1"/>
</dbReference>
<evidence type="ECO:0000256" key="3">
    <source>
        <dbReference type="ARBA" id="ARBA00022840"/>
    </source>
</evidence>
<dbReference type="PANTHER" id="PTHR43585">
    <property type="entry name" value="FUMIPYRROLE BIOSYNTHESIS PROTEIN C"/>
    <property type="match status" value="1"/>
</dbReference>
<keyword evidence="1" id="KW-0436">Ligase</keyword>
<sequence length="410" mass="43702">MTEPYRVADGQVRTTLLLSEMLAGGVARLSPALRQRGWRVVLVSEVADDPNAAACDGHVVVDWNGTDDDIAAAVERAGVRPAAIVNMVESLIPRRDALLGHFGLANPSPGLAALTDKAAVRRAADAAGVFPLRWTDGSIAELASAPPREYPVVLKPAVVSGASRDVRLVHSREEFDHAVAGLRDAPVPLRFIAEEFLTGEEFSVDGYVLGGRFTAVFVADKPDHDSVRLRDRGLRTSPPARVPDQAVTRFVGELQVLVTRLGLDGVWLHVEGRVADGGRVGLIEINPRPGGGLYTAAIKHRTGIDPIDVSLDMALGAAPVPAEGVRNADPIAIVPVGAEALGVVHCRTTAAELREIEGVLDAYVINGYRVSTLAKENFFAAVMVTGRDEQQLRERVADALAILKYEVSPS</sequence>
<evidence type="ECO:0000256" key="4">
    <source>
        <dbReference type="PROSITE-ProRule" id="PRU00409"/>
    </source>
</evidence>
<dbReference type="InterPro" id="IPR052032">
    <property type="entry name" value="ATP-dep_AA_Ligase"/>
</dbReference>